<accession>V5GU46</accession>
<protein>
    <recommendedName>
        <fullName evidence="3">RNA helicase</fullName>
        <ecNumber evidence="3">3.6.4.13</ecNumber>
    </recommendedName>
</protein>
<proteinExistence type="predicted"/>
<keyword evidence="6" id="KW-0378">Hydrolase</keyword>
<evidence type="ECO:0000256" key="5">
    <source>
        <dbReference type="ARBA" id="ARBA00022741"/>
    </source>
</evidence>
<keyword evidence="8" id="KW-0067">ATP-binding</keyword>
<dbReference type="PROSITE" id="PS51194">
    <property type="entry name" value="HELICASE_CTER"/>
    <property type="match status" value="1"/>
</dbReference>
<dbReference type="FunFam" id="3.40.50.300:FF:000849">
    <property type="entry name" value="ATP-dependent RNA helicase DBP5"/>
    <property type="match status" value="1"/>
</dbReference>
<dbReference type="PROSITE" id="PS51195">
    <property type="entry name" value="Q_MOTIF"/>
    <property type="match status" value="1"/>
</dbReference>
<comment type="catalytic activity">
    <reaction evidence="11">
        <text>ATP + H2O = ADP + phosphate + H(+)</text>
        <dbReference type="Rhea" id="RHEA:13065"/>
        <dbReference type="ChEBI" id="CHEBI:15377"/>
        <dbReference type="ChEBI" id="CHEBI:15378"/>
        <dbReference type="ChEBI" id="CHEBI:30616"/>
        <dbReference type="ChEBI" id="CHEBI:43474"/>
        <dbReference type="ChEBI" id="CHEBI:456216"/>
        <dbReference type="EC" id="3.6.4.13"/>
    </reaction>
</comment>
<dbReference type="SMART" id="SM00487">
    <property type="entry name" value="DEXDc"/>
    <property type="match status" value="1"/>
</dbReference>
<evidence type="ECO:0000256" key="4">
    <source>
        <dbReference type="ARBA" id="ARBA00022490"/>
    </source>
</evidence>
<dbReference type="SUPFAM" id="SSF52540">
    <property type="entry name" value="P-loop containing nucleoside triphosphate hydrolases"/>
    <property type="match status" value="1"/>
</dbReference>
<evidence type="ECO:0000256" key="6">
    <source>
        <dbReference type="ARBA" id="ARBA00022801"/>
    </source>
</evidence>
<dbReference type="GeneID" id="108909413"/>
<dbReference type="Pfam" id="PF00270">
    <property type="entry name" value="DEAD"/>
    <property type="match status" value="1"/>
</dbReference>
<evidence type="ECO:0000256" key="10">
    <source>
        <dbReference type="ARBA" id="ARBA00023242"/>
    </source>
</evidence>
<evidence type="ECO:0000256" key="2">
    <source>
        <dbReference type="ARBA" id="ARBA00004496"/>
    </source>
</evidence>
<reference evidence="16" key="1">
    <citation type="submission" date="2013-07" db="EMBL/GenBank/DDBJ databases">
        <title>Midgut Transcriptome Profiling of Anoplphora glabripennis, a Lignocellulose Degrading, Wood-Boring Cerambycid.</title>
        <authorList>
            <person name="Scully E.D."/>
            <person name="Hoover K."/>
            <person name="Carlson J.E."/>
            <person name="Tien M."/>
            <person name="Geib S.M."/>
        </authorList>
    </citation>
    <scope>NUCLEOTIDE SEQUENCE</scope>
</reference>
<dbReference type="Pfam" id="PF00271">
    <property type="entry name" value="Helicase_C"/>
    <property type="match status" value="1"/>
</dbReference>
<keyword evidence="4" id="KW-0963">Cytoplasm</keyword>
<dbReference type="GO" id="GO:0005737">
    <property type="term" value="C:cytoplasm"/>
    <property type="evidence" value="ECO:0007669"/>
    <property type="project" value="UniProtKB-SubCell"/>
</dbReference>
<comment type="subcellular location">
    <subcellularLocation>
        <location evidence="2">Cytoplasm</location>
    </subcellularLocation>
    <subcellularLocation>
        <location evidence="1">Nucleus</location>
    </subcellularLocation>
</comment>
<feature type="domain" description="Helicase C-terminal" evidence="14">
    <location>
        <begin position="302"/>
        <end position="470"/>
    </location>
</feature>
<keyword evidence="7 16" id="KW-0347">Helicase</keyword>
<feature type="short sequence motif" description="Q motif" evidence="12">
    <location>
        <begin position="88"/>
        <end position="116"/>
    </location>
</feature>
<dbReference type="CDD" id="cd18787">
    <property type="entry name" value="SF2_C_DEAD"/>
    <property type="match status" value="1"/>
</dbReference>
<dbReference type="AlphaFoldDB" id="V5GU46"/>
<dbReference type="GO" id="GO:0005634">
    <property type="term" value="C:nucleus"/>
    <property type="evidence" value="ECO:0007669"/>
    <property type="project" value="UniProtKB-SubCell"/>
</dbReference>
<evidence type="ECO:0000259" key="14">
    <source>
        <dbReference type="PROSITE" id="PS51194"/>
    </source>
</evidence>
<dbReference type="SMART" id="SM00490">
    <property type="entry name" value="HELICc"/>
    <property type="match status" value="1"/>
</dbReference>
<dbReference type="GO" id="GO:0010468">
    <property type="term" value="P:regulation of gene expression"/>
    <property type="evidence" value="ECO:0007669"/>
    <property type="project" value="UniProtKB-ARBA"/>
</dbReference>
<dbReference type="GO" id="GO:0003723">
    <property type="term" value="F:RNA binding"/>
    <property type="evidence" value="ECO:0007669"/>
    <property type="project" value="UniProtKB-KW"/>
</dbReference>
<keyword evidence="9" id="KW-0694">RNA-binding</keyword>
<sequence>MSSKIDWAKYVAETEKNLTNKIANVEISNEGDNHAKNAIGEDDDDAPDQFSPAEASLLAKVIRKGLVESKNDIEVQRKDPKSPLYSVKSFEALNLNPKLLKGVFDMGFNAPSKIQETALPTLLADPPQNLIAQAQSGTGKTAAFVLAMLSRVDVTKKYPQVLCLSPTYELAIQTGEVAAHMAKFCPEIEMRFAVRGEDVPRGTKLTEHIIIGTPGKVLDWGIKFRVFDLKKIDVFVLDEADVMIATQGHQDQCIRIHKNLSPTCQMMFFSATYDQEVMDFAEHIVKTPIIMRLKREEESLDNITQYYVRCANQQEKYSAVTNIYGTIAVGQAIIFCHTRKTASWLSGKMTTDGHAVAVLSGDLTVDQRISVLDRFRQGKEKVLITTNVLSRGIDVEQVTIVVNFDLPVDVHGKADCETYLHRIGRTGRFGKRGIAINLVDSDQSMAICKSIEKHFNRKIHYLNAEDSDEIEKIGN</sequence>
<dbReference type="CTD" id="3354919"/>
<feature type="domain" description="Helicase ATP-binding" evidence="13">
    <location>
        <begin position="121"/>
        <end position="291"/>
    </location>
</feature>
<dbReference type="EMBL" id="GALX01000782">
    <property type="protein sequence ID" value="JAB67684.1"/>
    <property type="molecule type" value="Transcribed_RNA"/>
</dbReference>
<dbReference type="InterPro" id="IPR011545">
    <property type="entry name" value="DEAD/DEAH_box_helicase_dom"/>
</dbReference>
<evidence type="ECO:0000256" key="3">
    <source>
        <dbReference type="ARBA" id="ARBA00012552"/>
    </source>
</evidence>
<dbReference type="FunFam" id="3.40.50.300:FF:000318">
    <property type="entry name" value="ATP-dependent RNA helicase DDX19B"/>
    <property type="match status" value="1"/>
</dbReference>
<evidence type="ECO:0000256" key="7">
    <source>
        <dbReference type="ARBA" id="ARBA00022806"/>
    </source>
</evidence>
<dbReference type="GO" id="GO:0005524">
    <property type="term" value="F:ATP binding"/>
    <property type="evidence" value="ECO:0007669"/>
    <property type="project" value="UniProtKB-KW"/>
</dbReference>
<feature type="domain" description="DEAD-box RNA helicase Q" evidence="15">
    <location>
        <begin position="88"/>
        <end position="116"/>
    </location>
</feature>
<keyword evidence="5" id="KW-0547">Nucleotide-binding</keyword>
<dbReference type="GO" id="GO:0003724">
    <property type="term" value="F:RNA helicase activity"/>
    <property type="evidence" value="ECO:0007669"/>
    <property type="project" value="UniProtKB-EC"/>
</dbReference>
<evidence type="ECO:0000256" key="1">
    <source>
        <dbReference type="ARBA" id="ARBA00004123"/>
    </source>
</evidence>
<keyword evidence="10" id="KW-0539">Nucleus</keyword>
<evidence type="ECO:0000256" key="8">
    <source>
        <dbReference type="ARBA" id="ARBA00022840"/>
    </source>
</evidence>
<dbReference type="PANTHER" id="PTHR47958">
    <property type="entry name" value="ATP-DEPENDENT RNA HELICASE DBP3"/>
    <property type="match status" value="1"/>
</dbReference>
<dbReference type="GO" id="GO:0016787">
    <property type="term" value="F:hydrolase activity"/>
    <property type="evidence" value="ECO:0007669"/>
    <property type="project" value="UniProtKB-KW"/>
</dbReference>
<gene>
    <name evidence="16" type="primary">DDX19</name>
</gene>
<dbReference type="Gene3D" id="3.40.50.300">
    <property type="entry name" value="P-loop containing nucleotide triphosphate hydrolases"/>
    <property type="match status" value="2"/>
</dbReference>
<evidence type="ECO:0000259" key="13">
    <source>
        <dbReference type="PROSITE" id="PS51192"/>
    </source>
</evidence>
<evidence type="ECO:0000256" key="11">
    <source>
        <dbReference type="ARBA" id="ARBA00047984"/>
    </source>
</evidence>
<dbReference type="KEGG" id="agb:108909413"/>
<evidence type="ECO:0000259" key="15">
    <source>
        <dbReference type="PROSITE" id="PS51195"/>
    </source>
</evidence>
<evidence type="ECO:0000256" key="12">
    <source>
        <dbReference type="PROSITE-ProRule" id="PRU00552"/>
    </source>
</evidence>
<dbReference type="InterPro" id="IPR014001">
    <property type="entry name" value="Helicase_ATP-bd"/>
</dbReference>
<evidence type="ECO:0000313" key="16">
    <source>
        <dbReference type="EMBL" id="JAB67684.1"/>
    </source>
</evidence>
<dbReference type="InterPro" id="IPR014014">
    <property type="entry name" value="RNA_helicase_DEAD_Q_motif"/>
</dbReference>
<dbReference type="InterPro" id="IPR027417">
    <property type="entry name" value="P-loop_NTPase"/>
</dbReference>
<organism evidence="16">
    <name type="scientific">Anoplophora glabripennis</name>
    <name type="common">Asian longhorn beetle</name>
    <name type="synonym">Anoplophora nobilis</name>
    <dbReference type="NCBI Taxonomy" id="217634"/>
    <lineage>
        <taxon>Eukaryota</taxon>
        <taxon>Metazoa</taxon>
        <taxon>Ecdysozoa</taxon>
        <taxon>Arthropoda</taxon>
        <taxon>Hexapoda</taxon>
        <taxon>Insecta</taxon>
        <taxon>Pterygota</taxon>
        <taxon>Neoptera</taxon>
        <taxon>Endopterygota</taxon>
        <taxon>Coleoptera</taxon>
        <taxon>Polyphaga</taxon>
        <taxon>Cucujiformia</taxon>
        <taxon>Chrysomeloidea</taxon>
        <taxon>Cerambycidae</taxon>
        <taxon>Lamiinae</taxon>
        <taxon>Lamiini</taxon>
        <taxon>Anoplophora</taxon>
    </lineage>
</organism>
<dbReference type="OrthoDB" id="10265785at2759"/>
<name>V5GU46_ANOGL</name>
<dbReference type="EC" id="3.6.4.13" evidence="3"/>
<dbReference type="InterPro" id="IPR001650">
    <property type="entry name" value="Helicase_C-like"/>
</dbReference>
<evidence type="ECO:0000256" key="9">
    <source>
        <dbReference type="ARBA" id="ARBA00022884"/>
    </source>
</evidence>
<dbReference type="PROSITE" id="PS51192">
    <property type="entry name" value="HELICASE_ATP_BIND_1"/>
    <property type="match status" value="1"/>
</dbReference>